<sequence>MSNRARLTITPGGPWRLYQHAVLPGWEMLGTVQRGDEIGALARNKQTGNLVMLRAGAASMLDQRKAEAALAAASNADA</sequence>
<comment type="caution">
    <text evidence="1">The sequence shown here is derived from an EMBL/GenBank/DDBJ whole genome shotgun (WGS) entry which is preliminary data.</text>
</comment>
<dbReference type="RefSeq" id="WP_066482062.1">
    <property type="nucleotide sequence ID" value="NZ_BCNT01000017.1"/>
</dbReference>
<name>A0ABW5UQF2_9BURK</name>
<reference evidence="2" key="1">
    <citation type="journal article" date="2019" name="Int. J. Syst. Evol. Microbiol.">
        <title>The Global Catalogue of Microorganisms (GCM) 10K type strain sequencing project: providing services to taxonomists for standard genome sequencing and annotation.</title>
        <authorList>
            <consortium name="The Broad Institute Genomics Platform"/>
            <consortium name="The Broad Institute Genome Sequencing Center for Infectious Disease"/>
            <person name="Wu L."/>
            <person name="Ma J."/>
        </authorList>
    </citation>
    <scope>NUCLEOTIDE SEQUENCE [LARGE SCALE GENOMIC DNA]</scope>
    <source>
        <strain evidence="2">TISTR 1906</strain>
    </source>
</reference>
<dbReference type="EMBL" id="JBHUMV010000007">
    <property type="protein sequence ID" value="MFD2755655.1"/>
    <property type="molecule type" value="Genomic_DNA"/>
</dbReference>
<keyword evidence="2" id="KW-1185">Reference proteome</keyword>
<evidence type="ECO:0000313" key="2">
    <source>
        <dbReference type="Proteomes" id="UP001597463"/>
    </source>
</evidence>
<accession>A0ABW5UQF2</accession>
<proteinExistence type="predicted"/>
<evidence type="ECO:0000313" key="1">
    <source>
        <dbReference type="EMBL" id="MFD2755655.1"/>
    </source>
</evidence>
<organism evidence="1 2">
    <name type="scientific">Comamonas terrae</name>
    <dbReference type="NCBI Taxonomy" id="673548"/>
    <lineage>
        <taxon>Bacteria</taxon>
        <taxon>Pseudomonadati</taxon>
        <taxon>Pseudomonadota</taxon>
        <taxon>Betaproteobacteria</taxon>
        <taxon>Burkholderiales</taxon>
        <taxon>Comamonadaceae</taxon>
        <taxon>Comamonas</taxon>
    </lineage>
</organism>
<gene>
    <name evidence="1" type="ORF">ACFSW6_16395</name>
</gene>
<dbReference type="Proteomes" id="UP001597463">
    <property type="component" value="Unassembled WGS sequence"/>
</dbReference>
<protein>
    <submittedName>
        <fullName evidence="1">Uncharacterized protein</fullName>
    </submittedName>
</protein>